<accession>M3FTN2</accession>
<sequence>MGIIGLDEIEIDLLDFNTVKNLLTKIGPDYIIHCAGLTNVDDCEKNESLAKKFILMLVK</sequence>
<evidence type="ECO:0000313" key="2">
    <source>
        <dbReference type="EMBL" id="EMG10794.1"/>
    </source>
</evidence>
<comment type="caution">
    <text evidence="2">The sequence shown here is derived from an EMBL/GenBank/DDBJ whole genome shotgun (WGS) entry which is preliminary data.</text>
</comment>
<reference evidence="2 3" key="1">
    <citation type="submission" date="2013-02" db="EMBL/GenBank/DDBJ databases">
        <authorList>
            <person name="Harkins D.M."/>
            <person name="Durkin A.S."/>
            <person name="Brinkac L.M."/>
            <person name="Haft D.H."/>
            <person name="Selengut J.D."/>
            <person name="Sanka R."/>
            <person name="DePew J."/>
            <person name="Purushe J."/>
            <person name="Tulsiani S.M."/>
            <person name="Graham G.C."/>
            <person name="Burns M.-A."/>
            <person name="Dohnt M.F."/>
            <person name="Smythe L.D."/>
            <person name="McKay D.B."/>
            <person name="Craig S.B."/>
            <person name="Vinetz J.M."/>
            <person name="Sutton G.G."/>
            <person name="Nierman W.C."/>
            <person name="Fouts D.E."/>
        </authorList>
    </citation>
    <scope>NUCLEOTIDE SEQUENCE [LARGE SCALE GENOMIC DNA]</scope>
    <source>
        <strain evidence="2 3">LT2186</strain>
    </source>
</reference>
<organism evidence="2 3">
    <name type="scientific">Leptospira interrogans serovar Grippotyphosa str. LT2186</name>
    <dbReference type="NCBI Taxonomy" id="1001599"/>
    <lineage>
        <taxon>Bacteria</taxon>
        <taxon>Pseudomonadati</taxon>
        <taxon>Spirochaetota</taxon>
        <taxon>Spirochaetia</taxon>
        <taxon>Leptospirales</taxon>
        <taxon>Leptospiraceae</taxon>
        <taxon>Leptospira</taxon>
    </lineage>
</organism>
<name>M3FTN2_LEPIR</name>
<evidence type="ECO:0000259" key="1">
    <source>
        <dbReference type="Pfam" id="PF04321"/>
    </source>
</evidence>
<proteinExistence type="predicted"/>
<dbReference type="InterPro" id="IPR036291">
    <property type="entry name" value="NAD(P)-bd_dom_sf"/>
</dbReference>
<dbReference type="AlphaFoldDB" id="M3FTN2"/>
<dbReference type="Gene3D" id="3.40.50.720">
    <property type="entry name" value="NAD(P)-binding Rossmann-like Domain"/>
    <property type="match status" value="1"/>
</dbReference>
<protein>
    <submittedName>
        <fullName evidence="2">RmlD substrate binding domain protein</fullName>
    </submittedName>
</protein>
<dbReference type="SUPFAM" id="SSF51735">
    <property type="entry name" value="NAD(P)-binding Rossmann-fold domains"/>
    <property type="match status" value="1"/>
</dbReference>
<feature type="domain" description="RmlD-like substrate binding" evidence="1">
    <location>
        <begin position="3"/>
        <end position="52"/>
    </location>
</feature>
<gene>
    <name evidence="2" type="ORF">LEP1GSC151_1671</name>
</gene>
<dbReference type="BioCyc" id="LINT1001599:G11K9-5302-MONOMER"/>
<dbReference type="InterPro" id="IPR029903">
    <property type="entry name" value="RmlD-like-bd"/>
</dbReference>
<dbReference type="EMBL" id="AFME02000217">
    <property type="protein sequence ID" value="EMG10794.1"/>
    <property type="molecule type" value="Genomic_DNA"/>
</dbReference>
<evidence type="ECO:0000313" key="3">
    <source>
        <dbReference type="Proteomes" id="UP000011776"/>
    </source>
</evidence>
<dbReference type="Proteomes" id="UP000011776">
    <property type="component" value="Unassembled WGS sequence"/>
</dbReference>
<dbReference type="Pfam" id="PF04321">
    <property type="entry name" value="RmlD_sub_bind"/>
    <property type="match status" value="1"/>
</dbReference>